<dbReference type="SMART" id="SM00422">
    <property type="entry name" value="HTH_MERR"/>
    <property type="match status" value="1"/>
</dbReference>
<feature type="domain" description="HTH merR-type" evidence="3">
    <location>
        <begin position="16"/>
        <end position="84"/>
    </location>
</feature>
<dbReference type="PRINTS" id="PR00040">
    <property type="entry name" value="HTHMERR"/>
</dbReference>
<keyword evidence="5" id="KW-1185">Reference proteome</keyword>
<dbReference type="SUPFAM" id="SSF46955">
    <property type="entry name" value="Putative DNA-binding domain"/>
    <property type="match status" value="1"/>
</dbReference>
<dbReference type="GO" id="GO:0003700">
    <property type="term" value="F:DNA-binding transcription factor activity"/>
    <property type="evidence" value="ECO:0007669"/>
    <property type="project" value="InterPro"/>
</dbReference>
<keyword evidence="1" id="KW-0238">DNA-binding</keyword>
<dbReference type="AlphaFoldDB" id="A0A7K1UNT4"/>
<proteinExistence type="predicted"/>
<feature type="region of interest" description="Disordered" evidence="2">
    <location>
        <begin position="100"/>
        <end position="123"/>
    </location>
</feature>
<evidence type="ECO:0000313" key="5">
    <source>
        <dbReference type="Proteomes" id="UP000466794"/>
    </source>
</evidence>
<evidence type="ECO:0000313" key="4">
    <source>
        <dbReference type="EMBL" id="MVU75994.1"/>
    </source>
</evidence>
<evidence type="ECO:0000256" key="1">
    <source>
        <dbReference type="ARBA" id="ARBA00023125"/>
    </source>
</evidence>
<dbReference type="EMBL" id="WRPP01000001">
    <property type="protein sequence ID" value="MVU75994.1"/>
    <property type="molecule type" value="Genomic_DNA"/>
</dbReference>
<protein>
    <submittedName>
        <fullName evidence="4">MerR family transcriptional regulator</fullName>
    </submittedName>
</protein>
<dbReference type="Proteomes" id="UP000466794">
    <property type="component" value="Unassembled WGS sequence"/>
</dbReference>
<dbReference type="PANTHER" id="PTHR30204:SF58">
    <property type="entry name" value="HTH-TYPE TRANSCRIPTIONAL REGULATOR YFMP"/>
    <property type="match status" value="1"/>
</dbReference>
<dbReference type="PROSITE" id="PS50937">
    <property type="entry name" value="HTH_MERR_2"/>
    <property type="match status" value="1"/>
</dbReference>
<gene>
    <name evidence="4" type="ORF">GPX89_01900</name>
</gene>
<comment type="caution">
    <text evidence="4">The sequence shown here is derived from an EMBL/GenBank/DDBJ whole genome shotgun (WGS) entry which is preliminary data.</text>
</comment>
<dbReference type="RefSeq" id="WP_157354755.1">
    <property type="nucleotide sequence ID" value="NZ_WRPP01000001.1"/>
</dbReference>
<feature type="compositionally biased region" description="Polar residues" evidence="2">
    <location>
        <begin position="100"/>
        <end position="113"/>
    </location>
</feature>
<evidence type="ECO:0000259" key="3">
    <source>
        <dbReference type="PROSITE" id="PS50937"/>
    </source>
</evidence>
<evidence type="ECO:0000256" key="2">
    <source>
        <dbReference type="SAM" id="MobiDB-lite"/>
    </source>
</evidence>
<dbReference type="InterPro" id="IPR009061">
    <property type="entry name" value="DNA-bd_dom_put_sf"/>
</dbReference>
<dbReference type="GO" id="GO:0003677">
    <property type="term" value="F:DNA binding"/>
    <property type="evidence" value="ECO:0007669"/>
    <property type="project" value="UniProtKB-KW"/>
</dbReference>
<accession>A0A7K1UNT4</accession>
<dbReference type="InterPro" id="IPR047057">
    <property type="entry name" value="MerR_fam"/>
</dbReference>
<name>A0A7K1UNT4_9NOCA</name>
<dbReference type="Pfam" id="PF13411">
    <property type="entry name" value="MerR_1"/>
    <property type="match status" value="1"/>
</dbReference>
<sequence length="123" mass="13107">MQAGEQDHLPTSAQAVYAISVAAELSGVGVQTLRLYEQHGLITPTRSAGGTRRYSGDDLARLVRIAALAEQGINLAGIGRILDLEDTNSTLRAANSVLENANATLRQSNTTPPQRADDEPREP</sequence>
<dbReference type="Gene3D" id="1.10.1660.10">
    <property type="match status" value="1"/>
</dbReference>
<reference evidence="4 5" key="1">
    <citation type="submission" date="2019-12" db="EMBL/GenBank/DDBJ databases">
        <title>Nocardia sp. nov. ET3-3 isolated from soil.</title>
        <authorList>
            <person name="Kanchanasin P."/>
            <person name="Tanasupawat S."/>
            <person name="Yuki M."/>
            <person name="Kudo T."/>
        </authorList>
    </citation>
    <scope>NUCLEOTIDE SEQUENCE [LARGE SCALE GENOMIC DNA]</scope>
    <source>
        <strain evidence="4 5">ET3-3</strain>
    </source>
</reference>
<dbReference type="PANTHER" id="PTHR30204">
    <property type="entry name" value="REDOX-CYCLING DRUG-SENSING TRANSCRIPTIONAL ACTIVATOR SOXR"/>
    <property type="match status" value="1"/>
</dbReference>
<organism evidence="4 5">
    <name type="scientific">Nocardia terrae</name>
    <dbReference type="NCBI Taxonomy" id="2675851"/>
    <lineage>
        <taxon>Bacteria</taxon>
        <taxon>Bacillati</taxon>
        <taxon>Actinomycetota</taxon>
        <taxon>Actinomycetes</taxon>
        <taxon>Mycobacteriales</taxon>
        <taxon>Nocardiaceae</taxon>
        <taxon>Nocardia</taxon>
    </lineage>
</organism>
<dbReference type="InterPro" id="IPR000551">
    <property type="entry name" value="MerR-type_HTH_dom"/>
</dbReference>